<dbReference type="GO" id="GO:0005737">
    <property type="term" value="C:cytoplasm"/>
    <property type="evidence" value="ECO:0007669"/>
    <property type="project" value="UniProtKB-SubCell"/>
</dbReference>
<feature type="active site" description="Proton donor" evidence="7">
    <location>
        <position position="130"/>
    </location>
</feature>
<comment type="caution">
    <text evidence="9">The sequence shown here is derived from an EMBL/GenBank/DDBJ whole genome shotgun (WGS) entry which is preliminary data.</text>
</comment>
<evidence type="ECO:0000256" key="6">
    <source>
        <dbReference type="ARBA" id="ARBA00051722"/>
    </source>
</evidence>
<evidence type="ECO:0000259" key="8">
    <source>
        <dbReference type="SMART" id="SM00226"/>
    </source>
</evidence>
<keyword evidence="5" id="KW-0904">Protein phosphatase</keyword>
<gene>
    <name evidence="9" type="ORF">DM01DRAFT_1365957</name>
</gene>
<evidence type="ECO:0000256" key="1">
    <source>
        <dbReference type="ARBA" id="ARBA00004496"/>
    </source>
</evidence>
<dbReference type="STRING" id="101127.A0A1X2GQR1"/>
<dbReference type="FunFam" id="3.40.50.2300:FF:000105">
    <property type="entry name" value="Low molecular weight phosphotyrosine protein"/>
    <property type="match status" value="1"/>
</dbReference>
<feature type="active site" description="Nucleophile" evidence="7">
    <location>
        <position position="14"/>
    </location>
</feature>
<comment type="subcellular location">
    <subcellularLocation>
        <location evidence="1">Cytoplasm</location>
    </subcellularLocation>
</comment>
<feature type="active site" evidence="7">
    <location>
        <position position="20"/>
    </location>
</feature>
<evidence type="ECO:0000256" key="3">
    <source>
        <dbReference type="ARBA" id="ARBA00022490"/>
    </source>
</evidence>
<dbReference type="SMART" id="SM00226">
    <property type="entry name" value="LMWPc"/>
    <property type="match status" value="1"/>
</dbReference>
<proteinExistence type="inferred from homology"/>
<dbReference type="InterPro" id="IPR023485">
    <property type="entry name" value="Ptyr_pPase"/>
</dbReference>
<dbReference type="CDD" id="cd16343">
    <property type="entry name" value="LMWPTP"/>
    <property type="match status" value="1"/>
</dbReference>
<evidence type="ECO:0000256" key="2">
    <source>
        <dbReference type="ARBA" id="ARBA00011063"/>
    </source>
</evidence>
<sequence length="160" mass="17848">MANDNANISVLFVCLGNICRSPMAEAVFSHTVKKHQLDQHFEKIDSAGTAGYHTGDAPDSRSAATCRKHGVPVNHRAQKVQAKHYEQFDYLLCMDESNLEDLQHMKPKGSKAKVALFGEFDPQGERIIEDPYYGGNDGFEHNFQQVSRASEGFLKHLGLL</sequence>
<comment type="similarity">
    <text evidence="2">Belongs to the low molecular weight phosphotyrosine protein phosphatase family.</text>
</comment>
<dbReference type="AlphaFoldDB" id="A0A1X2GQR1"/>
<evidence type="ECO:0000256" key="5">
    <source>
        <dbReference type="ARBA" id="ARBA00022912"/>
    </source>
</evidence>
<dbReference type="Pfam" id="PF01451">
    <property type="entry name" value="LMWPc"/>
    <property type="match status" value="1"/>
</dbReference>
<comment type="catalytic activity">
    <reaction evidence="6">
        <text>O-phospho-L-tyrosyl-[protein] + H2O = L-tyrosyl-[protein] + phosphate</text>
        <dbReference type="Rhea" id="RHEA:10684"/>
        <dbReference type="Rhea" id="RHEA-COMP:10136"/>
        <dbReference type="Rhea" id="RHEA-COMP:20101"/>
        <dbReference type="ChEBI" id="CHEBI:15377"/>
        <dbReference type="ChEBI" id="CHEBI:43474"/>
        <dbReference type="ChEBI" id="CHEBI:46858"/>
        <dbReference type="ChEBI" id="CHEBI:61978"/>
        <dbReference type="EC" id="3.1.3.48"/>
    </reaction>
</comment>
<evidence type="ECO:0000256" key="4">
    <source>
        <dbReference type="ARBA" id="ARBA00022801"/>
    </source>
</evidence>
<keyword evidence="3" id="KW-0963">Cytoplasm</keyword>
<reference evidence="9 10" key="1">
    <citation type="submission" date="2016-07" db="EMBL/GenBank/DDBJ databases">
        <title>Pervasive Adenine N6-methylation of Active Genes in Fungi.</title>
        <authorList>
            <consortium name="DOE Joint Genome Institute"/>
            <person name="Mondo S.J."/>
            <person name="Dannebaum R.O."/>
            <person name="Kuo R.C."/>
            <person name="Labutti K."/>
            <person name="Haridas S."/>
            <person name="Kuo A."/>
            <person name="Salamov A."/>
            <person name="Ahrendt S.R."/>
            <person name="Lipzen A."/>
            <person name="Sullivan W."/>
            <person name="Andreopoulos W.B."/>
            <person name="Clum A."/>
            <person name="Lindquist E."/>
            <person name="Daum C."/>
            <person name="Ramamoorthy G.K."/>
            <person name="Gryganskyi A."/>
            <person name="Culley D."/>
            <person name="Magnuson J.K."/>
            <person name="James T.Y."/>
            <person name="O'Malley M.A."/>
            <person name="Stajich J.E."/>
            <person name="Spatafora J.W."/>
            <person name="Visel A."/>
            <person name="Grigoriev I.V."/>
        </authorList>
    </citation>
    <scope>NUCLEOTIDE SEQUENCE [LARGE SCALE GENOMIC DNA]</scope>
    <source>
        <strain evidence="9 10">NRRL 3301</strain>
    </source>
</reference>
<feature type="domain" description="Phosphotyrosine protein phosphatase I" evidence="8">
    <location>
        <begin position="8"/>
        <end position="156"/>
    </location>
</feature>
<dbReference type="PANTHER" id="PTHR11717">
    <property type="entry name" value="LOW MOLECULAR WEIGHT PROTEIN TYROSINE PHOSPHATASE"/>
    <property type="match status" value="1"/>
</dbReference>
<dbReference type="InterPro" id="IPR002115">
    <property type="entry name" value="Tyr_Pase_low_mol_wt_mml"/>
</dbReference>
<protein>
    <submittedName>
        <fullName evidence="9">LMWPc-domain-containing protein</fullName>
    </submittedName>
</protein>
<evidence type="ECO:0000256" key="7">
    <source>
        <dbReference type="PIRSR" id="PIRSR617867-1"/>
    </source>
</evidence>
<dbReference type="EMBL" id="MCGT01000005">
    <property type="protein sequence ID" value="ORX59415.1"/>
    <property type="molecule type" value="Genomic_DNA"/>
</dbReference>
<dbReference type="GO" id="GO:0004726">
    <property type="term" value="F:non-membrane spanning protein tyrosine phosphatase activity"/>
    <property type="evidence" value="ECO:0007669"/>
    <property type="project" value="EnsemblFungi"/>
</dbReference>
<evidence type="ECO:0000313" key="9">
    <source>
        <dbReference type="EMBL" id="ORX59415.1"/>
    </source>
</evidence>
<dbReference type="PRINTS" id="PR00719">
    <property type="entry name" value="LMWPTPASE"/>
</dbReference>
<dbReference type="Proteomes" id="UP000242146">
    <property type="component" value="Unassembled WGS sequence"/>
</dbReference>
<dbReference type="InterPro" id="IPR036196">
    <property type="entry name" value="Ptyr_pPase_sf"/>
</dbReference>
<dbReference type="GO" id="GO:0003993">
    <property type="term" value="F:acid phosphatase activity"/>
    <property type="evidence" value="ECO:0007669"/>
    <property type="project" value="InterPro"/>
</dbReference>
<accession>A0A1X2GQR1</accession>
<dbReference type="SUPFAM" id="SSF52788">
    <property type="entry name" value="Phosphotyrosine protein phosphatases I"/>
    <property type="match status" value="1"/>
</dbReference>
<dbReference type="PRINTS" id="PR00720">
    <property type="entry name" value="MAMMALPTPASE"/>
</dbReference>
<name>A0A1X2GQR1_9FUNG</name>
<dbReference type="InterPro" id="IPR017867">
    <property type="entry name" value="Tyr_phospatase_low_mol_wt"/>
</dbReference>
<dbReference type="InterPro" id="IPR050438">
    <property type="entry name" value="LMW_PTPase"/>
</dbReference>
<dbReference type="OrthoDB" id="3388at2759"/>
<evidence type="ECO:0000313" key="10">
    <source>
        <dbReference type="Proteomes" id="UP000242146"/>
    </source>
</evidence>
<keyword evidence="4" id="KW-0378">Hydrolase</keyword>
<dbReference type="Gene3D" id="3.40.50.2300">
    <property type="match status" value="1"/>
</dbReference>
<keyword evidence="10" id="KW-1185">Reference proteome</keyword>
<dbReference type="PANTHER" id="PTHR11717:SF7">
    <property type="entry name" value="LOW MOLECULAR WEIGHT PHOSPHOTYROSINE PROTEIN PHOSPHATASE"/>
    <property type="match status" value="1"/>
</dbReference>
<organism evidence="9 10">
    <name type="scientific">Hesseltinella vesiculosa</name>
    <dbReference type="NCBI Taxonomy" id="101127"/>
    <lineage>
        <taxon>Eukaryota</taxon>
        <taxon>Fungi</taxon>
        <taxon>Fungi incertae sedis</taxon>
        <taxon>Mucoromycota</taxon>
        <taxon>Mucoromycotina</taxon>
        <taxon>Mucoromycetes</taxon>
        <taxon>Mucorales</taxon>
        <taxon>Cunninghamellaceae</taxon>
        <taxon>Hesseltinella</taxon>
    </lineage>
</organism>